<evidence type="ECO:0000313" key="2">
    <source>
        <dbReference type="EMBL" id="MBB4934712.1"/>
    </source>
</evidence>
<gene>
    <name evidence="1" type="ORF">F4561_000012</name>
    <name evidence="2" type="ORF">F4561_005606</name>
</gene>
<dbReference type="AlphaFoldDB" id="A0A7W7RC11"/>
<organism evidence="1 3">
    <name type="scientific">Lipingzhangella halophila</name>
    <dbReference type="NCBI Taxonomy" id="1783352"/>
    <lineage>
        <taxon>Bacteria</taxon>
        <taxon>Bacillati</taxon>
        <taxon>Actinomycetota</taxon>
        <taxon>Actinomycetes</taxon>
        <taxon>Streptosporangiales</taxon>
        <taxon>Nocardiopsidaceae</taxon>
        <taxon>Lipingzhangella</taxon>
    </lineage>
</organism>
<reference evidence="1 3" key="1">
    <citation type="submission" date="2020-08" db="EMBL/GenBank/DDBJ databases">
        <title>Sequencing the genomes of 1000 actinobacteria strains.</title>
        <authorList>
            <person name="Klenk H.-P."/>
        </authorList>
    </citation>
    <scope>NUCLEOTIDE SEQUENCE [LARGE SCALE GENOMIC DNA]</scope>
    <source>
        <strain evidence="1 3">DSM 102030</strain>
    </source>
</reference>
<proteinExistence type="predicted"/>
<name>A0A7W7RC11_9ACTN</name>
<evidence type="ECO:0000313" key="1">
    <source>
        <dbReference type="EMBL" id="MBB4929192.1"/>
    </source>
</evidence>
<comment type="caution">
    <text evidence="1">The sequence shown here is derived from an EMBL/GenBank/DDBJ whole genome shotgun (WGS) entry which is preliminary data.</text>
</comment>
<dbReference type="EMBL" id="JACHJT010000001">
    <property type="protein sequence ID" value="MBB4929192.1"/>
    <property type="molecule type" value="Genomic_DNA"/>
</dbReference>
<keyword evidence="3" id="KW-1185">Reference proteome</keyword>
<protein>
    <submittedName>
        <fullName evidence="1">Uncharacterized protein</fullName>
    </submittedName>
</protein>
<dbReference type="EMBL" id="JACHJT010000002">
    <property type="protein sequence ID" value="MBB4934712.1"/>
    <property type="molecule type" value="Genomic_DNA"/>
</dbReference>
<sequence>MSTTLTRHQPRELRDYGMRYQPSLFDDEFA</sequence>
<accession>A0A7W7RC11</accession>
<evidence type="ECO:0000313" key="3">
    <source>
        <dbReference type="Proteomes" id="UP000523007"/>
    </source>
</evidence>
<dbReference type="Proteomes" id="UP000523007">
    <property type="component" value="Unassembled WGS sequence"/>
</dbReference>